<dbReference type="AlphaFoldDB" id="A0A382C3D9"/>
<evidence type="ECO:0000259" key="10">
    <source>
        <dbReference type="Pfam" id="PF02366"/>
    </source>
</evidence>
<evidence type="ECO:0000256" key="6">
    <source>
        <dbReference type="ARBA" id="ARBA00022692"/>
    </source>
</evidence>
<evidence type="ECO:0000259" key="11">
    <source>
        <dbReference type="Pfam" id="PF16192"/>
    </source>
</evidence>
<feature type="transmembrane region" description="Helical" evidence="9">
    <location>
        <begin position="58"/>
        <end position="76"/>
    </location>
</feature>
<keyword evidence="4" id="KW-0328">Glycosyltransferase</keyword>
<feature type="transmembrane region" description="Helical" evidence="9">
    <location>
        <begin position="145"/>
        <end position="164"/>
    </location>
</feature>
<organism evidence="12">
    <name type="scientific">marine metagenome</name>
    <dbReference type="NCBI Taxonomy" id="408172"/>
    <lineage>
        <taxon>unclassified sequences</taxon>
        <taxon>metagenomes</taxon>
        <taxon>ecological metagenomes</taxon>
    </lineage>
</organism>
<feature type="transmembrane region" description="Helical" evidence="9">
    <location>
        <begin position="311"/>
        <end position="330"/>
    </location>
</feature>
<dbReference type="GO" id="GO:0006493">
    <property type="term" value="P:protein O-linked glycosylation"/>
    <property type="evidence" value="ECO:0007669"/>
    <property type="project" value="InterPro"/>
</dbReference>
<dbReference type="InterPro" id="IPR032421">
    <property type="entry name" value="PMT_4TMC"/>
</dbReference>
<evidence type="ECO:0000256" key="7">
    <source>
        <dbReference type="ARBA" id="ARBA00022989"/>
    </source>
</evidence>
<proteinExistence type="inferred from homology"/>
<evidence type="ECO:0000256" key="3">
    <source>
        <dbReference type="ARBA" id="ARBA00007222"/>
    </source>
</evidence>
<dbReference type="GO" id="GO:0016020">
    <property type="term" value="C:membrane"/>
    <property type="evidence" value="ECO:0007669"/>
    <property type="project" value="InterPro"/>
</dbReference>
<feature type="transmembrane region" description="Helical" evidence="9">
    <location>
        <begin position="9"/>
        <end position="28"/>
    </location>
</feature>
<dbReference type="Pfam" id="PF02366">
    <property type="entry name" value="PMT"/>
    <property type="match status" value="1"/>
</dbReference>
<evidence type="ECO:0000256" key="1">
    <source>
        <dbReference type="ARBA" id="ARBA00004127"/>
    </source>
</evidence>
<sequence>MTLASSKRWVAVILLISIGLRFIGLNQINGPVFDEVFYPQYGLLYLQGEDFFYAHPPLANYLYAFAIWAYSLLPWVNIESYQTIGLSSIEPISYRWINALLGSLLCLIIYGICFLLTKNRMFAILTSILVAIEGSLIVDSRIALANTFLLTFGFTGLYFLLRFYANQGGWYNLIVSGVFMAMAVSVKWSGLGFLLAAVCFALLTINNKETGYKKLTLSNCIYYGLIILITYVAIFLPDTYLNPNFGFFEKHQQILSYHQTMVTGNEHPYCSKWYTWPTMFRPIGYFFESTPINNGNTASYFKAIHLFPNPFIYWFSSLSIIFMMIQFAINPLINSIQNQKELMLKGFICFGYLANFLPWAFVERCLFLYHYQTASIFSFLALAWYLSQLLNSKKLQYRSIFVLTAIVILVSFLYWLPLQMGFLMPDYEFYRRMWFNSWI</sequence>
<evidence type="ECO:0000256" key="5">
    <source>
        <dbReference type="ARBA" id="ARBA00022679"/>
    </source>
</evidence>
<keyword evidence="8 9" id="KW-0472">Membrane</keyword>
<feature type="transmembrane region" description="Helical" evidence="9">
    <location>
        <begin position="342"/>
        <end position="362"/>
    </location>
</feature>
<dbReference type="GO" id="GO:0012505">
    <property type="term" value="C:endomembrane system"/>
    <property type="evidence" value="ECO:0007669"/>
    <property type="project" value="UniProtKB-SubCell"/>
</dbReference>
<accession>A0A382C3D9</accession>
<dbReference type="EMBL" id="UINC01032628">
    <property type="protein sequence ID" value="SVB20605.1"/>
    <property type="molecule type" value="Genomic_DNA"/>
</dbReference>
<evidence type="ECO:0000313" key="12">
    <source>
        <dbReference type="EMBL" id="SVB20605.1"/>
    </source>
</evidence>
<dbReference type="UniPathway" id="UPA00378"/>
<protein>
    <submittedName>
        <fullName evidence="12">Uncharacterized protein</fullName>
    </submittedName>
</protein>
<dbReference type="InterPro" id="IPR027005">
    <property type="entry name" value="PMT-like"/>
</dbReference>
<evidence type="ECO:0000256" key="4">
    <source>
        <dbReference type="ARBA" id="ARBA00022676"/>
    </source>
</evidence>
<feature type="transmembrane region" description="Helical" evidence="9">
    <location>
        <begin position="96"/>
        <end position="115"/>
    </location>
</feature>
<reference evidence="12" key="1">
    <citation type="submission" date="2018-05" db="EMBL/GenBank/DDBJ databases">
        <authorList>
            <person name="Lanie J.A."/>
            <person name="Ng W.-L."/>
            <person name="Kazmierczak K.M."/>
            <person name="Andrzejewski T.M."/>
            <person name="Davidsen T.M."/>
            <person name="Wayne K.J."/>
            <person name="Tettelin H."/>
            <person name="Glass J.I."/>
            <person name="Rusch D."/>
            <person name="Podicherti R."/>
            <person name="Tsui H.-C.T."/>
            <person name="Winkler M.E."/>
        </authorList>
    </citation>
    <scope>NUCLEOTIDE SEQUENCE</scope>
</reference>
<dbReference type="Pfam" id="PF16192">
    <property type="entry name" value="PMT_4TMC"/>
    <property type="match status" value="1"/>
</dbReference>
<keyword evidence="7 9" id="KW-1133">Transmembrane helix</keyword>
<gene>
    <name evidence="12" type="ORF">METZ01_LOCUS173459</name>
</gene>
<name>A0A382C3D9_9ZZZZ</name>
<keyword evidence="5" id="KW-0808">Transferase</keyword>
<feature type="transmembrane region" description="Helical" evidence="9">
    <location>
        <begin position="215"/>
        <end position="236"/>
    </location>
</feature>
<evidence type="ECO:0000256" key="9">
    <source>
        <dbReference type="SAM" id="Phobius"/>
    </source>
</evidence>
<dbReference type="PANTHER" id="PTHR10050">
    <property type="entry name" value="DOLICHYL-PHOSPHATE-MANNOSE--PROTEIN MANNOSYLTRANSFERASE"/>
    <property type="match status" value="1"/>
</dbReference>
<feature type="transmembrane region" description="Helical" evidence="9">
    <location>
        <begin position="399"/>
        <end position="416"/>
    </location>
</feature>
<feature type="transmembrane region" description="Helical" evidence="9">
    <location>
        <begin position="368"/>
        <end position="387"/>
    </location>
</feature>
<dbReference type="GO" id="GO:0000030">
    <property type="term" value="F:mannosyltransferase activity"/>
    <property type="evidence" value="ECO:0007669"/>
    <property type="project" value="InterPro"/>
</dbReference>
<comment type="subcellular location">
    <subcellularLocation>
        <location evidence="1">Endomembrane system</location>
        <topology evidence="1">Multi-pass membrane protein</topology>
    </subcellularLocation>
</comment>
<comment type="similarity">
    <text evidence="3">Belongs to the glycosyltransferase 39 family.</text>
</comment>
<comment type="pathway">
    <text evidence="2">Protein modification; protein glycosylation.</text>
</comment>
<keyword evidence="6 9" id="KW-0812">Transmembrane</keyword>
<feature type="domain" description="ArnT-like N-terminal" evidence="10">
    <location>
        <begin position="12"/>
        <end position="214"/>
    </location>
</feature>
<feature type="domain" description="Protein O-mannosyl-transferase C-terminal four TM" evidence="11">
    <location>
        <begin position="247"/>
        <end position="438"/>
    </location>
</feature>
<evidence type="ECO:0000256" key="2">
    <source>
        <dbReference type="ARBA" id="ARBA00004922"/>
    </source>
</evidence>
<dbReference type="PANTHER" id="PTHR10050:SF46">
    <property type="entry name" value="PROTEIN O-MANNOSYL-TRANSFERASE 2"/>
    <property type="match status" value="1"/>
</dbReference>
<dbReference type="InterPro" id="IPR003342">
    <property type="entry name" value="ArnT-like_N"/>
</dbReference>
<evidence type="ECO:0000256" key="8">
    <source>
        <dbReference type="ARBA" id="ARBA00023136"/>
    </source>
</evidence>
<feature type="transmembrane region" description="Helical" evidence="9">
    <location>
        <begin position="121"/>
        <end position="138"/>
    </location>
</feature>
<feature type="transmembrane region" description="Helical" evidence="9">
    <location>
        <begin position="170"/>
        <end position="203"/>
    </location>
</feature>